<gene>
    <name evidence="4" type="ORF">SAMN05443662_0582</name>
</gene>
<feature type="domain" description="CBS" evidence="3">
    <location>
        <begin position="151"/>
        <end position="209"/>
    </location>
</feature>
<dbReference type="AlphaFoldDB" id="A0A1N6E4F2"/>
<accession>A0A1N6E4F2</accession>
<dbReference type="SUPFAM" id="SSF54631">
    <property type="entry name" value="CBS-domain pair"/>
    <property type="match status" value="1"/>
</dbReference>
<dbReference type="PROSITE" id="PS51371">
    <property type="entry name" value="CBS"/>
    <property type="match status" value="2"/>
</dbReference>
<dbReference type="EMBL" id="FSRE01000001">
    <property type="protein sequence ID" value="SIN77853.1"/>
    <property type="molecule type" value="Genomic_DNA"/>
</dbReference>
<evidence type="ECO:0000313" key="5">
    <source>
        <dbReference type="Proteomes" id="UP000198461"/>
    </source>
</evidence>
<dbReference type="SMART" id="SM00116">
    <property type="entry name" value="CBS"/>
    <property type="match status" value="2"/>
</dbReference>
<organism evidence="4 5">
    <name type="scientific">Sulfurivirga caldicuralii</name>
    <dbReference type="NCBI Taxonomy" id="364032"/>
    <lineage>
        <taxon>Bacteria</taxon>
        <taxon>Pseudomonadati</taxon>
        <taxon>Pseudomonadota</taxon>
        <taxon>Gammaproteobacteria</taxon>
        <taxon>Thiotrichales</taxon>
        <taxon>Piscirickettsiaceae</taxon>
        <taxon>Sulfurivirga</taxon>
    </lineage>
</organism>
<name>A0A1N6E4F2_9GAMM</name>
<protein>
    <submittedName>
        <fullName evidence="4">CBS domain-containing protein</fullName>
    </submittedName>
</protein>
<dbReference type="Gene3D" id="3.10.580.10">
    <property type="entry name" value="CBS-domain"/>
    <property type="match status" value="1"/>
</dbReference>
<dbReference type="InterPro" id="IPR000644">
    <property type="entry name" value="CBS_dom"/>
</dbReference>
<dbReference type="Pfam" id="PF00571">
    <property type="entry name" value="CBS"/>
    <property type="match status" value="2"/>
</dbReference>
<evidence type="ECO:0000259" key="3">
    <source>
        <dbReference type="PROSITE" id="PS51371"/>
    </source>
</evidence>
<evidence type="ECO:0000313" key="4">
    <source>
        <dbReference type="EMBL" id="SIN77853.1"/>
    </source>
</evidence>
<reference evidence="4 5" key="1">
    <citation type="submission" date="2016-11" db="EMBL/GenBank/DDBJ databases">
        <authorList>
            <person name="Jaros S."/>
            <person name="Januszkiewicz K."/>
            <person name="Wedrychowicz H."/>
        </authorList>
    </citation>
    <scope>NUCLEOTIDE SEQUENCE [LARGE SCALE GENOMIC DNA]</scope>
    <source>
        <strain evidence="4 5">DSM 17737</strain>
    </source>
</reference>
<dbReference type="InterPro" id="IPR046342">
    <property type="entry name" value="CBS_dom_sf"/>
</dbReference>
<dbReference type="OrthoDB" id="9811720at2"/>
<dbReference type="InterPro" id="IPR051257">
    <property type="entry name" value="Diverse_CBS-Domain"/>
</dbReference>
<proteinExistence type="predicted"/>
<feature type="domain" description="CBS" evidence="3">
    <location>
        <begin position="84"/>
        <end position="140"/>
    </location>
</feature>
<dbReference type="PANTHER" id="PTHR43080:SF2">
    <property type="entry name" value="CBS DOMAIN-CONTAINING PROTEIN"/>
    <property type="match status" value="1"/>
</dbReference>
<keyword evidence="5" id="KW-1185">Reference proteome</keyword>
<sequence length="211" mass="23757">MFVVYSPEGQSYLGMQNTLPPLQVPKAQSVPPVEKPTLDPLQVEQDRRYEQVPLSVEQARRQYEQVIKAARERGETIIQVREIMSQPVVQIAPEAPLQTAWERMQQHGIGHLVVVQDGKVIGLLSSQDLLGHVWQEGEQTRVKRAAVKDHMSSPVVTCWPETLIRRAAQVMTDYVIHALPVVTQNGELVGIVTASDMIRRLAMEPPLELYV</sequence>
<evidence type="ECO:0000256" key="2">
    <source>
        <dbReference type="PROSITE-ProRule" id="PRU00703"/>
    </source>
</evidence>
<dbReference type="PANTHER" id="PTHR43080">
    <property type="entry name" value="CBS DOMAIN-CONTAINING PROTEIN CBSX3, MITOCHONDRIAL"/>
    <property type="match status" value="1"/>
</dbReference>
<evidence type="ECO:0000256" key="1">
    <source>
        <dbReference type="ARBA" id="ARBA00023122"/>
    </source>
</evidence>
<keyword evidence="1 2" id="KW-0129">CBS domain</keyword>
<dbReference type="STRING" id="364032.SAMN05443662_0582"/>
<dbReference type="Proteomes" id="UP000198461">
    <property type="component" value="Unassembled WGS sequence"/>
</dbReference>
<dbReference type="RefSeq" id="WP_074200872.1">
    <property type="nucleotide sequence ID" value="NZ_FSRE01000001.1"/>
</dbReference>